<dbReference type="EMBL" id="JAUCMV010000001">
    <property type="protein sequence ID" value="KAK0422209.1"/>
    <property type="molecule type" value="Genomic_DNA"/>
</dbReference>
<name>A0AA39M6E4_9BILA</name>
<accession>A0AA39M6E4</accession>
<gene>
    <name evidence="2" type="ORF">QR680_007434</name>
</gene>
<sequence length="126" mass="14045">MFQKLLPYSHLKEVALDAFAIEARYSATAVNRNLELRGLFGIVLSNVAAPRLRHEVCVADIGRQSMIDKILKEMDTPTQPAAQQSTGNVPVVPSDDDYLFEDTQAATTADREEHPLSLLQYIDQET</sequence>
<keyword evidence="3" id="KW-1185">Reference proteome</keyword>
<proteinExistence type="predicted"/>
<dbReference type="AlphaFoldDB" id="A0AA39M6E4"/>
<protein>
    <submittedName>
        <fullName evidence="2">Uncharacterized protein</fullName>
    </submittedName>
</protein>
<feature type="region of interest" description="Disordered" evidence="1">
    <location>
        <begin position="75"/>
        <end position="94"/>
    </location>
</feature>
<evidence type="ECO:0000256" key="1">
    <source>
        <dbReference type="SAM" id="MobiDB-lite"/>
    </source>
</evidence>
<evidence type="ECO:0000313" key="3">
    <source>
        <dbReference type="Proteomes" id="UP001175271"/>
    </source>
</evidence>
<feature type="compositionally biased region" description="Polar residues" evidence="1">
    <location>
        <begin position="76"/>
        <end position="88"/>
    </location>
</feature>
<organism evidence="2 3">
    <name type="scientific">Steinernema hermaphroditum</name>
    <dbReference type="NCBI Taxonomy" id="289476"/>
    <lineage>
        <taxon>Eukaryota</taxon>
        <taxon>Metazoa</taxon>
        <taxon>Ecdysozoa</taxon>
        <taxon>Nematoda</taxon>
        <taxon>Chromadorea</taxon>
        <taxon>Rhabditida</taxon>
        <taxon>Tylenchina</taxon>
        <taxon>Panagrolaimomorpha</taxon>
        <taxon>Strongyloidoidea</taxon>
        <taxon>Steinernematidae</taxon>
        <taxon>Steinernema</taxon>
    </lineage>
</organism>
<comment type="caution">
    <text evidence="2">The sequence shown here is derived from an EMBL/GenBank/DDBJ whole genome shotgun (WGS) entry which is preliminary data.</text>
</comment>
<reference evidence="2" key="1">
    <citation type="submission" date="2023-06" db="EMBL/GenBank/DDBJ databases">
        <title>Genomic analysis of the entomopathogenic nematode Steinernema hermaphroditum.</title>
        <authorList>
            <person name="Schwarz E.M."/>
            <person name="Heppert J.K."/>
            <person name="Baniya A."/>
            <person name="Schwartz H.T."/>
            <person name="Tan C.-H."/>
            <person name="Antoshechkin I."/>
            <person name="Sternberg P.W."/>
            <person name="Goodrich-Blair H."/>
            <person name="Dillman A.R."/>
        </authorList>
    </citation>
    <scope>NUCLEOTIDE SEQUENCE</scope>
    <source>
        <strain evidence="2">PS9179</strain>
        <tissue evidence="2">Whole animal</tissue>
    </source>
</reference>
<dbReference type="Proteomes" id="UP001175271">
    <property type="component" value="Unassembled WGS sequence"/>
</dbReference>
<evidence type="ECO:0000313" key="2">
    <source>
        <dbReference type="EMBL" id="KAK0422209.1"/>
    </source>
</evidence>